<gene>
    <name evidence="1" type="ORF">FWK35_00015602</name>
</gene>
<organism evidence="1 2">
    <name type="scientific">Aphis craccivora</name>
    <name type="common">Cowpea aphid</name>
    <dbReference type="NCBI Taxonomy" id="307492"/>
    <lineage>
        <taxon>Eukaryota</taxon>
        <taxon>Metazoa</taxon>
        <taxon>Ecdysozoa</taxon>
        <taxon>Arthropoda</taxon>
        <taxon>Hexapoda</taxon>
        <taxon>Insecta</taxon>
        <taxon>Pterygota</taxon>
        <taxon>Neoptera</taxon>
        <taxon>Paraneoptera</taxon>
        <taxon>Hemiptera</taxon>
        <taxon>Sternorrhyncha</taxon>
        <taxon>Aphidomorpha</taxon>
        <taxon>Aphidoidea</taxon>
        <taxon>Aphididae</taxon>
        <taxon>Aphidini</taxon>
        <taxon>Aphis</taxon>
        <taxon>Aphis</taxon>
    </lineage>
</organism>
<keyword evidence="2" id="KW-1185">Reference proteome</keyword>
<accession>A0A6G0Y3K5</accession>
<reference evidence="1 2" key="1">
    <citation type="submission" date="2019-08" db="EMBL/GenBank/DDBJ databases">
        <title>Whole genome of Aphis craccivora.</title>
        <authorList>
            <person name="Voronova N.V."/>
            <person name="Shulinski R.S."/>
            <person name="Bandarenka Y.V."/>
            <person name="Zhorov D.G."/>
            <person name="Warner D."/>
        </authorList>
    </citation>
    <scope>NUCLEOTIDE SEQUENCE [LARGE SCALE GENOMIC DNA]</scope>
    <source>
        <strain evidence="1">180601</strain>
        <tissue evidence="1">Whole Body</tissue>
    </source>
</reference>
<protein>
    <submittedName>
        <fullName evidence="1">Uncharacterized protein</fullName>
    </submittedName>
</protein>
<dbReference type="AlphaFoldDB" id="A0A6G0Y3K5"/>
<dbReference type="Proteomes" id="UP000478052">
    <property type="component" value="Unassembled WGS sequence"/>
</dbReference>
<name>A0A6G0Y3K5_APHCR</name>
<dbReference type="EMBL" id="VUJU01006463">
    <property type="protein sequence ID" value="KAF0748466.1"/>
    <property type="molecule type" value="Genomic_DNA"/>
</dbReference>
<sequence>MLQFPTSALGGSFRWQNEYPWCIIRFSTKSIFLYDCNSKTNHCKFLKISPNVYIIILIFKY</sequence>
<comment type="caution">
    <text evidence="1">The sequence shown here is derived from an EMBL/GenBank/DDBJ whole genome shotgun (WGS) entry which is preliminary data.</text>
</comment>
<evidence type="ECO:0000313" key="1">
    <source>
        <dbReference type="EMBL" id="KAF0748466.1"/>
    </source>
</evidence>
<proteinExistence type="predicted"/>
<evidence type="ECO:0000313" key="2">
    <source>
        <dbReference type="Proteomes" id="UP000478052"/>
    </source>
</evidence>